<protein>
    <submittedName>
        <fullName evidence="3">Uncharacterized protein</fullName>
    </submittedName>
</protein>
<keyword evidence="2" id="KW-0472">Membrane</keyword>
<reference evidence="3" key="2">
    <citation type="submission" date="2008-12" db="EMBL/GenBank/DDBJ databases">
        <title>Improved gene annotation of the rice (Oryza sativa) genomes.</title>
        <authorList>
            <person name="Wang J."/>
            <person name="Li R."/>
            <person name="Fan W."/>
            <person name="Huang Q."/>
            <person name="Zhang J."/>
            <person name="Zhou Y."/>
            <person name="Hu Y."/>
            <person name="Zi S."/>
            <person name="Li J."/>
            <person name="Ni P."/>
            <person name="Zheng H."/>
            <person name="Zhang Y."/>
            <person name="Zhao M."/>
            <person name="Hao Q."/>
            <person name="McDermott J."/>
            <person name="Samudrala R."/>
            <person name="Kristiansen K."/>
            <person name="Wong G.K.-S."/>
        </authorList>
    </citation>
    <scope>NUCLEOTIDE SEQUENCE</scope>
</reference>
<organism evidence="3">
    <name type="scientific">Oryza sativa subsp. japonica</name>
    <name type="common">Rice</name>
    <dbReference type="NCBI Taxonomy" id="39947"/>
    <lineage>
        <taxon>Eukaryota</taxon>
        <taxon>Viridiplantae</taxon>
        <taxon>Streptophyta</taxon>
        <taxon>Embryophyta</taxon>
        <taxon>Tracheophyta</taxon>
        <taxon>Spermatophyta</taxon>
        <taxon>Magnoliopsida</taxon>
        <taxon>Liliopsida</taxon>
        <taxon>Poales</taxon>
        <taxon>Poaceae</taxon>
        <taxon>BOP clade</taxon>
        <taxon>Oryzoideae</taxon>
        <taxon>Oryzeae</taxon>
        <taxon>Oryzinae</taxon>
        <taxon>Oryza</taxon>
        <taxon>Oryza sativa</taxon>
    </lineage>
</organism>
<evidence type="ECO:0000256" key="1">
    <source>
        <dbReference type="SAM" id="MobiDB-lite"/>
    </source>
</evidence>
<keyword evidence="2" id="KW-1133">Transmembrane helix</keyword>
<name>B9FBM4_ORYSJ</name>
<feature type="compositionally biased region" description="Polar residues" evidence="1">
    <location>
        <begin position="217"/>
        <end position="234"/>
    </location>
</feature>
<gene>
    <name evidence="3" type="ORF">OsJ_09627</name>
</gene>
<keyword evidence="2" id="KW-0812">Transmembrane</keyword>
<dbReference type="Proteomes" id="UP000007752">
    <property type="component" value="Chromosome 3"/>
</dbReference>
<dbReference type="EMBL" id="CM000140">
    <property type="protein sequence ID" value="EEE58426.1"/>
    <property type="molecule type" value="Genomic_DNA"/>
</dbReference>
<evidence type="ECO:0000256" key="2">
    <source>
        <dbReference type="SAM" id="Phobius"/>
    </source>
</evidence>
<proteinExistence type="predicted"/>
<feature type="region of interest" description="Disordered" evidence="1">
    <location>
        <begin position="215"/>
        <end position="234"/>
    </location>
</feature>
<dbReference type="AlphaFoldDB" id="B9FBM4"/>
<reference evidence="3" key="1">
    <citation type="journal article" date="2005" name="PLoS Biol.">
        <title>The genomes of Oryza sativa: a history of duplications.</title>
        <authorList>
            <person name="Yu J."/>
            <person name="Wang J."/>
            <person name="Lin W."/>
            <person name="Li S."/>
            <person name="Li H."/>
            <person name="Zhou J."/>
            <person name="Ni P."/>
            <person name="Dong W."/>
            <person name="Hu S."/>
            <person name="Zeng C."/>
            <person name="Zhang J."/>
            <person name="Zhang Y."/>
            <person name="Li R."/>
            <person name="Xu Z."/>
            <person name="Li S."/>
            <person name="Li X."/>
            <person name="Zheng H."/>
            <person name="Cong L."/>
            <person name="Lin L."/>
            <person name="Yin J."/>
            <person name="Geng J."/>
            <person name="Li G."/>
            <person name="Shi J."/>
            <person name="Liu J."/>
            <person name="Lv H."/>
            <person name="Li J."/>
            <person name="Wang J."/>
            <person name="Deng Y."/>
            <person name="Ran L."/>
            <person name="Shi X."/>
            <person name="Wang X."/>
            <person name="Wu Q."/>
            <person name="Li C."/>
            <person name="Ren X."/>
            <person name="Wang J."/>
            <person name="Wang X."/>
            <person name="Li D."/>
            <person name="Liu D."/>
            <person name="Zhang X."/>
            <person name="Ji Z."/>
            <person name="Zhao W."/>
            <person name="Sun Y."/>
            <person name="Zhang Z."/>
            <person name="Bao J."/>
            <person name="Han Y."/>
            <person name="Dong L."/>
            <person name="Ji J."/>
            <person name="Chen P."/>
            <person name="Wu S."/>
            <person name="Liu J."/>
            <person name="Xiao Y."/>
            <person name="Bu D."/>
            <person name="Tan J."/>
            <person name="Yang L."/>
            <person name="Ye C."/>
            <person name="Zhang J."/>
            <person name="Xu J."/>
            <person name="Zhou Y."/>
            <person name="Yu Y."/>
            <person name="Zhang B."/>
            <person name="Zhuang S."/>
            <person name="Wei H."/>
            <person name="Liu B."/>
            <person name="Lei M."/>
            <person name="Yu H."/>
            <person name="Li Y."/>
            <person name="Xu H."/>
            <person name="Wei S."/>
            <person name="He X."/>
            <person name="Fang L."/>
            <person name="Zhang Z."/>
            <person name="Zhang Y."/>
            <person name="Huang X."/>
            <person name="Su Z."/>
            <person name="Tong W."/>
            <person name="Li J."/>
            <person name="Tong Z."/>
            <person name="Li S."/>
            <person name="Ye J."/>
            <person name="Wang L."/>
            <person name="Fang L."/>
            <person name="Lei T."/>
            <person name="Chen C."/>
            <person name="Chen H."/>
            <person name="Xu Z."/>
            <person name="Li H."/>
            <person name="Huang H."/>
            <person name="Zhang F."/>
            <person name="Xu H."/>
            <person name="Li N."/>
            <person name="Zhao C."/>
            <person name="Li S."/>
            <person name="Dong L."/>
            <person name="Huang Y."/>
            <person name="Li L."/>
            <person name="Xi Y."/>
            <person name="Qi Q."/>
            <person name="Li W."/>
            <person name="Zhang B."/>
            <person name="Hu W."/>
            <person name="Zhang Y."/>
            <person name="Tian X."/>
            <person name="Jiao Y."/>
            <person name="Liang X."/>
            <person name="Jin J."/>
            <person name="Gao L."/>
            <person name="Zheng W."/>
            <person name="Hao B."/>
            <person name="Liu S."/>
            <person name="Wang W."/>
            <person name="Yuan L."/>
            <person name="Cao M."/>
            <person name="McDermott J."/>
            <person name="Samudrala R."/>
            <person name="Wang J."/>
            <person name="Wong G.K."/>
            <person name="Yang H."/>
        </authorList>
    </citation>
    <scope>NUCLEOTIDE SEQUENCE [LARGE SCALE GENOMIC DNA]</scope>
</reference>
<accession>B9FBM4</accession>
<feature type="transmembrane region" description="Helical" evidence="2">
    <location>
        <begin position="42"/>
        <end position="66"/>
    </location>
</feature>
<feature type="transmembrane region" description="Helical" evidence="2">
    <location>
        <begin position="78"/>
        <end position="100"/>
    </location>
</feature>
<evidence type="ECO:0000313" key="3">
    <source>
        <dbReference type="EMBL" id="EEE58426.1"/>
    </source>
</evidence>
<dbReference type="PANTHER" id="PTHR35758:SF2">
    <property type="entry name" value="TRANSMEMBRANE PROTEIN"/>
    <property type="match status" value="1"/>
</dbReference>
<dbReference type="PANTHER" id="PTHR35758">
    <property type="entry name" value="TRANSMEMBRANE PROTEIN"/>
    <property type="match status" value="1"/>
</dbReference>
<sequence length="234" mass="24934">MGRPSSTERLVCVVLAVLAVLSPLYIDRRRPAAWDSDDDEEGGGVSALLLPALLIVLILAINVTCFVDRRVVRFDPYWIHRVGGSSCGLMATLLLLGFVLKSQQIWAATRPDALLQSPISIPVLPPPDPSGCLLCPARPGAAPHLTRCASSASASASGTAHPPTRLHHLMTICPVSYRTPTLVNPYAAGPGAASRRSGSPDWVMLDKTAYISDRRNASTAESQTSEGQIVQVSF</sequence>